<sequence length="366" mass="42535">MEKVKEFFKSKLSFFVMIMKLEKENFYDVVRPLYNVAKLFGYSPFQLPKDTSWTSVQQRASPFDTLKSIFCFVLYLFLLYTQFGIEKFYSHSNFVIDVAEDILLTYLTCTSIISTTILLILRKQVWTIINDIASIDNKITALGICIPFKKHYKFVVLHITTFATLQIGAMIFTCVIQQKHYNPSMHSRFNCLQACFIYFYGIGAFSMTMSYYYLSLLAVYTRLRHVNRYIENIFTTAPDDDSKDIDRCLIVRQISKIYDGLCDIVETINFCFSFQVMALLAACFGFLVFCVFTLYKAIIAHPSNDNIYFRNLVLNLIWNCHYSIIAFTVIYSGSNLAYQGHKTGVLVHKAIYYVNDDKVIDKVTIF</sequence>
<evidence type="ECO:0000313" key="7">
    <source>
        <dbReference type="EMBL" id="QGW45463.1"/>
    </source>
</evidence>
<evidence type="ECO:0000256" key="4">
    <source>
        <dbReference type="ARBA" id="ARBA00022989"/>
    </source>
</evidence>
<organism evidence="7">
    <name type="scientific">Bradysia odoriphaga</name>
    <dbReference type="NCBI Taxonomy" id="1564500"/>
    <lineage>
        <taxon>Eukaryota</taxon>
        <taxon>Metazoa</taxon>
        <taxon>Ecdysozoa</taxon>
        <taxon>Arthropoda</taxon>
        <taxon>Hexapoda</taxon>
        <taxon>Insecta</taxon>
        <taxon>Pterygota</taxon>
        <taxon>Neoptera</taxon>
        <taxon>Endopterygota</taxon>
        <taxon>Diptera</taxon>
        <taxon>Nematocera</taxon>
        <taxon>Sciaroidea</taxon>
        <taxon>Sciaridae</taxon>
        <taxon>Bradysia</taxon>
    </lineage>
</organism>
<evidence type="ECO:0000256" key="2">
    <source>
        <dbReference type="ARBA" id="ARBA00022475"/>
    </source>
</evidence>
<evidence type="ECO:0000256" key="5">
    <source>
        <dbReference type="ARBA" id="ARBA00023136"/>
    </source>
</evidence>
<evidence type="ECO:0000256" key="6">
    <source>
        <dbReference type="RuleBase" id="RU363108"/>
    </source>
</evidence>
<dbReference type="GO" id="GO:0050909">
    <property type="term" value="P:sensory perception of taste"/>
    <property type="evidence" value="ECO:0007669"/>
    <property type="project" value="InterPro"/>
</dbReference>
<feature type="transmembrane region" description="Helical" evidence="6">
    <location>
        <begin position="198"/>
        <end position="220"/>
    </location>
</feature>
<comment type="caution">
    <text evidence="6">Lacks conserved residue(s) required for the propagation of feature annotation.</text>
</comment>
<name>A0A6B9C9K3_9DIPT</name>
<dbReference type="EMBL" id="MK249049">
    <property type="protein sequence ID" value="QGW45463.1"/>
    <property type="molecule type" value="mRNA"/>
</dbReference>
<dbReference type="GO" id="GO:0005886">
    <property type="term" value="C:plasma membrane"/>
    <property type="evidence" value="ECO:0007669"/>
    <property type="project" value="UniProtKB-SubCell"/>
</dbReference>
<dbReference type="InterPro" id="IPR013604">
    <property type="entry name" value="7TM_chemorcpt"/>
</dbReference>
<keyword evidence="6" id="KW-0807">Transducer</keyword>
<protein>
    <recommendedName>
        <fullName evidence="6">Gustatory receptor</fullName>
    </recommendedName>
</protein>
<keyword evidence="4 6" id="KW-1133">Transmembrane helix</keyword>
<comment type="similarity">
    <text evidence="6">Belongs to the insect chemoreceptor superfamily. Gustatory receptor (GR) family.</text>
</comment>
<feature type="transmembrane region" description="Helical" evidence="6">
    <location>
        <begin position="276"/>
        <end position="295"/>
    </location>
</feature>
<evidence type="ECO:0000256" key="3">
    <source>
        <dbReference type="ARBA" id="ARBA00022692"/>
    </source>
</evidence>
<accession>A0A6B9C9K3</accession>
<keyword evidence="2 6" id="KW-1003">Cell membrane</keyword>
<comment type="function">
    <text evidence="6">Gustatory receptor which mediates acceptance or avoidance behavior, depending on its substrates.</text>
</comment>
<dbReference type="AlphaFoldDB" id="A0A6B9C9K3"/>
<keyword evidence="6 7" id="KW-0675">Receptor</keyword>
<feature type="transmembrane region" description="Helical" evidence="6">
    <location>
        <begin position="65"/>
        <end position="83"/>
    </location>
</feature>
<dbReference type="GO" id="GO:0007165">
    <property type="term" value="P:signal transduction"/>
    <property type="evidence" value="ECO:0007669"/>
    <property type="project" value="UniProtKB-KW"/>
</dbReference>
<reference evidence="7" key="1">
    <citation type="submission" date="2018-11" db="EMBL/GenBank/DDBJ databases">
        <authorList>
            <person name="Zhao Y."/>
            <person name="Mu W."/>
            <person name="Zhou C."/>
        </authorList>
    </citation>
    <scope>NUCLEOTIDE SEQUENCE</scope>
</reference>
<feature type="transmembrane region" description="Helical" evidence="6">
    <location>
        <begin position="154"/>
        <end position="178"/>
    </location>
</feature>
<dbReference type="Pfam" id="PF08395">
    <property type="entry name" value="7tm_7"/>
    <property type="match status" value="1"/>
</dbReference>
<feature type="transmembrane region" description="Helical" evidence="6">
    <location>
        <begin position="103"/>
        <end position="121"/>
    </location>
</feature>
<keyword evidence="3 6" id="KW-0812">Transmembrane</keyword>
<feature type="transmembrane region" description="Helical" evidence="6">
    <location>
        <begin position="307"/>
        <end position="331"/>
    </location>
</feature>
<keyword evidence="5 6" id="KW-0472">Membrane</keyword>
<comment type="subcellular location">
    <subcellularLocation>
        <location evidence="1 6">Cell membrane</location>
        <topology evidence="1 6">Multi-pass membrane protein</topology>
    </subcellularLocation>
</comment>
<evidence type="ECO:0000256" key="1">
    <source>
        <dbReference type="ARBA" id="ARBA00004651"/>
    </source>
</evidence>
<proteinExistence type="evidence at transcript level"/>